<evidence type="ECO:0000313" key="2">
    <source>
        <dbReference type="Proteomes" id="UP000182624"/>
    </source>
</evidence>
<sequence length="164" mass="18595">MNRKDILGNEIKSECVGCAIVRGEVKLPGGIIYDGKSIILAADPEIPIPGFLIITSKRHIQSFAELTVDERAEIGNTIAIAERAIKDLKIAETVTLVQEERSKHFHIWIFPNQEWMLEKFGYGLQYLRDINAFAKDNASDADIENVIRTAEEIKKYIESEDKYD</sequence>
<dbReference type="OrthoDB" id="8163598at2"/>
<protein>
    <submittedName>
        <fullName evidence="1">Diadenosine tetraphosphate (Ap4A) hydrolase</fullName>
    </submittedName>
</protein>
<dbReference type="SUPFAM" id="SSF54197">
    <property type="entry name" value="HIT-like"/>
    <property type="match status" value="1"/>
</dbReference>
<dbReference type="AlphaFoldDB" id="A0A1I5W0M7"/>
<proteinExistence type="predicted"/>
<keyword evidence="1" id="KW-0378">Hydrolase</keyword>
<organism evidence="1 2">
    <name type="scientific">Butyrivibrio proteoclasticus</name>
    <dbReference type="NCBI Taxonomy" id="43305"/>
    <lineage>
        <taxon>Bacteria</taxon>
        <taxon>Bacillati</taxon>
        <taxon>Bacillota</taxon>
        <taxon>Clostridia</taxon>
        <taxon>Lachnospirales</taxon>
        <taxon>Lachnospiraceae</taxon>
        <taxon>Butyrivibrio</taxon>
    </lineage>
</organism>
<dbReference type="RefSeq" id="WP_083413535.1">
    <property type="nucleotide sequence ID" value="NZ_FOXO01000020.1"/>
</dbReference>
<keyword evidence="2" id="KW-1185">Reference proteome</keyword>
<accession>A0A1I5W0M7</accession>
<dbReference type="Gene3D" id="3.30.428.10">
    <property type="entry name" value="HIT-like"/>
    <property type="match status" value="1"/>
</dbReference>
<gene>
    <name evidence="1" type="ORF">SAMN04487928_12012</name>
</gene>
<evidence type="ECO:0000313" key="1">
    <source>
        <dbReference type="EMBL" id="SFQ13241.1"/>
    </source>
</evidence>
<dbReference type="GO" id="GO:0016787">
    <property type="term" value="F:hydrolase activity"/>
    <property type="evidence" value="ECO:0007669"/>
    <property type="project" value="UniProtKB-KW"/>
</dbReference>
<name>A0A1I5W0M7_9FIRM</name>
<dbReference type="Proteomes" id="UP000182624">
    <property type="component" value="Unassembled WGS sequence"/>
</dbReference>
<reference evidence="2" key="1">
    <citation type="submission" date="2016-10" db="EMBL/GenBank/DDBJ databases">
        <authorList>
            <person name="Varghese N."/>
            <person name="Submissions S."/>
        </authorList>
    </citation>
    <scope>NUCLEOTIDE SEQUENCE [LARGE SCALE GENOMIC DNA]</scope>
    <source>
        <strain evidence="2">P18</strain>
    </source>
</reference>
<dbReference type="EMBL" id="FOXO01000020">
    <property type="protein sequence ID" value="SFQ13241.1"/>
    <property type="molecule type" value="Genomic_DNA"/>
</dbReference>
<dbReference type="InterPro" id="IPR036265">
    <property type="entry name" value="HIT-like_sf"/>
</dbReference>